<evidence type="ECO:0000313" key="2">
    <source>
        <dbReference type="Proteomes" id="UP000001572"/>
    </source>
</evidence>
<gene>
    <name evidence="1" type="ordered locus">Amet_0213</name>
</gene>
<reference evidence="2" key="1">
    <citation type="journal article" date="2016" name="Genome Announc.">
        <title>Complete genome sequence of Alkaliphilus metalliredigens strain QYMF, an alkaliphilic and metal-reducing bacterium isolated from borax-contaminated leachate ponds.</title>
        <authorList>
            <person name="Hwang C."/>
            <person name="Copeland A."/>
            <person name="Lucas S."/>
            <person name="Lapidus A."/>
            <person name="Barry K."/>
            <person name="Detter J.C."/>
            <person name="Glavina Del Rio T."/>
            <person name="Hammon N."/>
            <person name="Israni S."/>
            <person name="Dalin E."/>
            <person name="Tice H."/>
            <person name="Pitluck S."/>
            <person name="Chertkov O."/>
            <person name="Brettin T."/>
            <person name="Bruce D."/>
            <person name="Han C."/>
            <person name="Schmutz J."/>
            <person name="Larimer F."/>
            <person name="Land M.L."/>
            <person name="Hauser L."/>
            <person name="Kyrpides N."/>
            <person name="Mikhailova N."/>
            <person name="Ye Q."/>
            <person name="Zhou J."/>
            <person name="Richardson P."/>
            <person name="Fields M.W."/>
        </authorList>
    </citation>
    <scope>NUCLEOTIDE SEQUENCE [LARGE SCALE GENOMIC DNA]</scope>
    <source>
        <strain evidence="2">QYMF</strain>
    </source>
</reference>
<protein>
    <submittedName>
        <fullName evidence="1">Uncharacterized protein</fullName>
    </submittedName>
</protein>
<proteinExistence type="predicted"/>
<sequence>MLVYGIKAPKSAERIWINPRDCKYLIKDIGRKGSGKVVKEWPPRGAHIVNVDEIEKIKYLKLHWEDGVPWSDCGIYEYNYRLIERGVFDDGCKNKEDVILKYKKLDNVFEKIKKENKLLTRAELDEKAFRENGGVYIHLGPNGEPYFGGAGYHRFAIALVLGIPLIPAQIGFVHISALGKLKDYRCNNSD</sequence>
<dbReference type="OrthoDB" id="1495959at2"/>
<evidence type="ECO:0000313" key="1">
    <source>
        <dbReference type="EMBL" id="ABR46448.1"/>
    </source>
</evidence>
<dbReference type="AlphaFoldDB" id="A6TJT0"/>
<dbReference type="KEGG" id="amt:Amet_0213"/>
<name>A6TJT0_ALKMQ</name>
<dbReference type="eggNOG" id="ENOG502ZBHT">
    <property type="taxonomic scope" value="Bacteria"/>
</dbReference>
<dbReference type="RefSeq" id="WP_011971357.1">
    <property type="nucleotide sequence ID" value="NC_009633.1"/>
</dbReference>
<dbReference type="STRING" id="293826.Amet_0213"/>
<keyword evidence="2" id="KW-1185">Reference proteome</keyword>
<dbReference type="Proteomes" id="UP000001572">
    <property type="component" value="Chromosome"/>
</dbReference>
<accession>A6TJT0</accession>
<dbReference type="EMBL" id="CP000724">
    <property type="protein sequence ID" value="ABR46448.1"/>
    <property type="molecule type" value="Genomic_DNA"/>
</dbReference>
<organism evidence="1 2">
    <name type="scientific">Alkaliphilus metalliredigens (strain QYMF)</name>
    <dbReference type="NCBI Taxonomy" id="293826"/>
    <lineage>
        <taxon>Bacteria</taxon>
        <taxon>Bacillati</taxon>
        <taxon>Bacillota</taxon>
        <taxon>Clostridia</taxon>
        <taxon>Peptostreptococcales</taxon>
        <taxon>Natronincolaceae</taxon>
        <taxon>Alkaliphilus</taxon>
    </lineage>
</organism>
<dbReference type="HOGENOM" id="CLU_105770_0_0_9"/>